<evidence type="ECO:0000313" key="2">
    <source>
        <dbReference type="EMBL" id="AKJ65174.1"/>
    </source>
</evidence>
<dbReference type="Pfam" id="PF10082">
    <property type="entry name" value="BBP2_2"/>
    <property type="match status" value="1"/>
</dbReference>
<evidence type="ECO:0000256" key="1">
    <source>
        <dbReference type="SAM" id="MobiDB-lite"/>
    </source>
</evidence>
<dbReference type="AlphaFoldDB" id="A0A0G3ELY7"/>
<reference evidence="2 3" key="2">
    <citation type="journal article" date="2016" name="ISME J.">
        <title>Characterization of the first cultured representative of Verrucomicrobia subdivision 5 indicates the proposal of a novel phylum.</title>
        <authorList>
            <person name="Spring S."/>
            <person name="Bunk B."/>
            <person name="Sproer C."/>
            <person name="Schumann P."/>
            <person name="Rohde M."/>
            <person name="Tindall B.J."/>
            <person name="Klenk H.P."/>
        </authorList>
    </citation>
    <scope>NUCLEOTIDE SEQUENCE [LARGE SCALE GENOMIC DNA]</scope>
    <source>
        <strain evidence="2 3">L21-Fru-AB</strain>
    </source>
</reference>
<dbReference type="EMBL" id="CP010904">
    <property type="protein sequence ID" value="AKJ65174.1"/>
    <property type="molecule type" value="Genomic_DNA"/>
</dbReference>
<dbReference type="InterPro" id="IPR023614">
    <property type="entry name" value="Porin_dom_sf"/>
</dbReference>
<sequence length="561" mass="63463">MKTAVILESIPKRISISIMLTAGLLFATVSHLQAAESMGQFKSAIQSDDARKAGHEAAAIVKSRVEGDVSEEAVMELAAELVEQSMQTGDERTVKWVSAGVLKGGGPENFKATALGIDVVTEGTKFEETGRQVVAEVGRLMNGDFRMAAAAEDSEEEEGKASRKKRKTSKPKAGGKTEWQLPGYITELFTAGSAFWDLSNRMYVRWDDNLYTDDDKDDGWSFNESFTLSTRMGTDRTDFYLHYRPTYRYSPEKDDDQQLFHEFSGQVNHSISPRTMLRLSDTFQYKEQPERVVSGRNTESTYYRNKVNLSADHALHYNSRLNLSVGNEILRYDEDLLSDRHDMDKYRIGGSLSRQIVPNKTVGFVNASFQRAEYVGANRNAGTDTMLMTLGMSHVFNPDLTMEGYLGASQTEFENNVRGDDYLAPYARAKVYYQFSPRTTVHAGAGYSFNEESTEFTYASSLRQDYALGVKHELTGKLTFDLTGSYYIDEYESEFLIPGTGIPIGVDGQTYYSQVRSRLTYDLNRMHSFDVGYRFTDLQSDIATRDDWDRNQVEFGWRMKF</sequence>
<feature type="region of interest" description="Disordered" evidence="1">
    <location>
        <begin position="149"/>
        <end position="176"/>
    </location>
</feature>
<dbReference type="Gene3D" id="2.40.160.10">
    <property type="entry name" value="Porin"/>
    <property type="match status" value="1"/>
</dbReference>
<dbReference type="KEGG" id="vbl:L21SP4_01939"/>
<dbReference type="STRING" id="1307763.L21SP4_01939"/>
<organism evidence="2 3">
    <name type="scientific">Kiritimatiella glycovorans</name>
    <dbReference type="NCBI Taxonomy" id="1307763"/>
    <lineage>
        <taxon>Bacteria</taxon>
        <taxon>Pseudomonadati</taxon>
        <taxon>Kiritimatiellota</taxon>
        <taxon>Kiritimatiellia</taxon>
        <taxon>Kiritimatiellales</taxon>
        <taxon>Kiritimatiellaceae</taxon>
        <taxon>Kiritimatiella</taxon>
    </lineage>
</organism>
<name>A0A0G3ELY7_9BACT</name>
<keyword evidence="3" id="KW-1185">Reference proteome</keyword>
<dbReference type="SUPFAM" id="SSF56935">
    <property type="entry name" value="Porins"/>
    <property type="match status" value="1"/>
</dbReference>
<dbReference type="InterPro" id="IPR018759">
    <property type="entry name" value="BBP2_2"/>
</dbReference>
<proteinExistence type="predicted"/>
<dbReference type="Proteomes" id="UP000035268">
    <property type="component" value="Chromosome"/>
</dbReference>
<evidence type="ECO:0000313" key="3">
    <source>
        <dbReference type="Proteomes" id="UP000035268"/>
    </source>
</evidence>
<protein>
    <submittedName>
        <fullName evidence="2">Uncharacterized protein</fullName>
    </submittedName>
</protein>
<gene>
    <name evidence="2" type="ORF">L21SP4_01939</name>
</gene>
<reference evidence="3" key="1">
    <citation type="submission" date="2015-02" db="EMBL/GenBank/DDBJ databases">
        <title>Description and complete genome sequence of the first cultured representative of the subdivision 5 of the Verrucomicrobia phylum.</title>
        <authorList>
            <person name="Spring S."/>
            <person name="Bunk B."/>
            <person name="Sproer C."/>
            <person name="Klenk H.-P."/>
        </authorList>
    </citation>
    <scope>NUCLEOTIDE SEQUENCE [LARGE SCALE GENOMIC DNA]</scope>
    <source>
        <strain evidence="3">L21-Fru-AB</strain>
    </source>
</reference>
<accession>A0A0G3ELY7</accession>